<gene>
    <name evidence="2" type="ORF">EYF70_17090</name>
</gene>
<dbReference type="InterPro" id="IPR013424">
    <property type="entry name" value="Ice-binding_C"/>
</dbReference>
<name>A0ABX5RX54_9BURK</name>
<reference evidence="2 3" key="1">
    <citation type="submission" date="2019-02" db="EMBL/GenBank/DDBJ databases">
        <title>Draft Genome Sequences of Six Type Strains of the Genus Massilia.</title>
        <authorList>
            <person name="Miess H."/>
            <person name="Frediansyhah A."/>
            <person name="Gross H."/>
        </authorList>
    </citation>
    <scope>NUCLEOTIDE SEQUENCE [LARGE SCALE GENOMIC DNA]</scope>
    <source>
        <strain evidence="2 3">DSM 17472</strain>
    </source>
</reference>
<dbReference type="Pfam" id="PF07589">
    <property type="entry name" value="PEP-CTERM"/>
    <property type="match status" value="1"/>
</dbReference>
<feature type="domain" description="Ice-binding protein C-terminal" evidence="1">
    <location>
        <begin position="204"/>
        <end position="225"/>
    </location>
</feature>
<dbReference type="Proteomes" id="UP000292307">
    <property type="component" value="Chromosome"/>
</dbReference>
<evidence type="ECO:0000313" key="2">
    <source>
        <dbReference type="EMBL" id="QBI02363.1"/>
    </source>
</evidence>
<protein>
    <submittedName>
        <fullName evidence="2">PEP-CTERM sorting domain-containing protein</fullName>
    </submittedName>
</protein>
<evidence type="ECO:0000259" key="1">
    <source>
        <dbReference type="Pfam" id="PF07589"/>
    </source>
</evidence>
<dbReference type="EMBL" id="CP036401">
    <property type="protein sequence ID" value="QBI02363.1"/>
    <property type="molecule type" value="Genomic_DNA"/>
</dbReference>
<dbReference type="NCBIfam" id="TIGR02595">
    <property type="entry name" value="PEP_CTERM"/>
    <property type="match status" value="1"/>
</dbReference>
<accession>A0ABX5RX54</accession>
<proteinExistence type="predicted"/>
<keyword evidence="3" id="KW-1185">Reference proteome</keyword>
<sequence>MRAAALSGLRSEEAARGTFCGCPRATTSSRHRGVILGLPIVRQPTIHGEHAMKPSALFRPALAIIFLLAGLAQSARADIVTVTGDTTGSPAFDRPLADFSALSTNGTGSHYDIIEFTVAETEEYAIYGTGNFDTFLFLYQAFDPATPLTGGLRADDDLTTTFSSGFATDLNAGQEYILVMAGFDSADFGAYSITISGPGAISLVPEPASWLMLGIGVLGLALCRRAR</sequence>
<evidence type="ECO:0000313" key="3">
    <source>
        <dbReference type="Proteomes" id="UP000292307"/>
    </source>
</evidence>
<organism evidence="2 3">
    <name type="scientific">Pseudoduganella albidiflava</name>
    <dbReference type="NCBI Taxonomy" id="321983"/>
    <lineage>
        <taxon>Bacteria</taxon>
        <taxon>Pseudomonadati</taxon>
        <taxon>Pseudomonadota</taxon>
        <taxon>Betaproteobacteria</taxon>
        <taxon>Burkholderiales</taxon>
        <taxon>Oxalobacteraceae</taxon>
        <taxon>Telluria group</taxon>
        <taxon>Pseudoduganella</taxon>
    </lineage>
</organism>